<dbReference type="OrthoDB" id="9801454at2"/>
<organism evidence="3 4">
    <name type="scientific">Myroides indicus</name>
    <dbReference type="NCBI Taxonomy" id="1323422"/>
    <lineage>
        <taxon>Bacteria</taxon>
        <taxon>Pseudomonadati</taxon>
        <taxon>Bacteroidota</taxon>
        <taxon>Flavobacteriia</taxon>
        <taxon>Flavobacteriales</taxon>
        <taxon>Flavobacteriaceae</taxon>
        <taxon>Myroides</taxon>
    </lineage>
</organism>
<accession>A0A4R7EVI3</accession>
<dbReference type="Gene3D" id="3.90.950.20">
    <property type="entry name" value="CinA-like"/>
    <property type="match status" value="1"/>
</dbReference>
<dbReference type="HAMAP" id="MF_00226_B">
    <property type="entry name" value="CinA_B"/>
    <property type="match status" value="1"/>
</dbReference>
<sequence>MKASLITIGDEILIGQIVDTNSVYMAKALDNIGVEVTEILTVADNSEAIFTALQNQLNKVDLVVMTGGLGPTKDDVTKKVFCDFFSDKLIENEQVLHHVTVLLEAFYNKPISDINKLQAQVPSQAHILFNRVGTASGMLMQRENTIYVSLPGVPFEMKTIFEEELLPLLRKKSNGNYNGHRTIVTYGIGESLLAEHLNEWESNLPKDVHLAYLPGFGKVRLRLSLKGKNKEKIDQTLQNQIDLLPVNARSYIIAEEDIEINEVVAKRLQETEKTISFAESCTGGKLAALFSERPGASAYFKGGVVVYATQAKIDVLKVASQLIEENSVVSEAVAMEMARQARMLFNSDYSIATTGNAGPAKGDSEAEVGTVYIGIATPEKTYAQRFVFPSPRERVVNNAVSKGLELMYKEILKNI</sequence>
<dbReference type="InterPro" id="IPR001453">
    <property type="entry name" value="MoaB/Mog_dom"/>
</dbReference>
<gene>
    <name evidence="3" type="ORF">C8P70_13320</name>
</gene>
<dbReference type="NCBIfam" id="TIGR00200">
    <property type="entry name" value="cinA_nterm"/>
    <property type="match status" value="1"/>
</dbReference>
<dbReference type="Proteomes" id="UP000295215">
    <property type="component" value="Unassembled WGS sequence"/>
</dbReference>
<keyword evidence="4" id="KW-1185">Reference proteome</keyword>
<dbReference type="AlphaFoldDB" id="A0A4R7EVI3"/>
<dbReference type="PANTHER" id="PTHR13939:SF0">
    <property type="entry name" value="NMN AMIDOHYDROLASE-LIKE PROTEIN YFAY"/>
    <property type="match status" value="1"/>
</dbReference>
<feature type="domain" description="MoaB/Mog" evidence="2">
    <location>
        <begin position="4"/>
        <end position="172"/>
    </location>
</feature>
<reference evidence="3 4" key="1">
    <citation type="submission" date="2019-03" db="EMBL/GenBank/DDBJ databases">
        <title>Genomic Encyclopedia of Archaeal and Bacterial Type Strains, Phase II (KMG-II): from individual species to whole genera.</title>
        <authorList>
            <person name="Goeker M."/>
        </authorList>
    </citation>
    <scope>NUCLEOTIDE SEQUENCE [LARGE SCALE GENOMIC DNA]</scope>
    <source>
        <strain evidence="3 4">DSM 28213</strain>
    </source>
</reference>
<comment type="similarity">
    <text evidence="1">Belongs to the CinA family.</text>
</comment>
<evidence type="ECO:0000313" key="3">
    <source>
        <dbReference type="EMBL" id="TDS52086.1"/>
    </source>
</evidence>
<dbReference type="PIRSF" id="PIRSF006728">
    <property type="entry name" value="CinA"/>
    <property type="match status" value="1"/>
</dbReference>
<protein>
    <recommendedName>
        <fullName evidence="1">CinA-like protein</fullName>
    </recommendedName>
</protein>
<comment type="caution">
    <text evidence="3">The sequence shown here is derived from an EMBL/GenBank/DDBJ whole genome shotgun (WGS) entry which is preliminary data.</text>
</comment>
<dbReference type="InterPro" id="IPR008135">
    <property type="entry name" value="Competence-induced_CinA"/>
</dbReference>
<evidence type="ECO:0000256" key="1">
    <source>
        <dbReference type="HAMAP-Rule" id="MF_00226"/>
    </source>
</evidence>
<dbReference type="InterPro" id="IPR050101">
    <property type="entry name" value="CinA"/>
</dbReference>
<dbReference type="InterPro" id="IPR041424">
    <property type="entry name" value="CinA_KH"/>
</dbReference>
<dbReference type="SUPFAM" id="SSF142433">
    <property type="entry name" value="CinA-like"/>
    <property type="match status" value="1"/>
</dbReference>
<dbReference type="NCBIfam" id="TIGR00177">
    <property type="entry name" value="molyb_syn"/>
    <property type="match status" value="1"/>
</dbReference>
<dbReference type="EMBL" id="SOAG01000033">
    <property type="protein sequence ID" value="TDS52086.1"/>
    <property type="molecule type" value="Genomic_DNA"/>
</dbReference>
<name>A0A4R7EVI3_9FLAO</name>
<dbReference type="InterPro" id="IPR036425">
    <property type="entry name" value="MoaB/Mog-like_dom_sf"/>
</dbReference>
<evidence type="ECO:0000259" key="2">
    <source>
        <dbReference type="SMART" id="SM00852"/>
    </source>
</evidence>
<dbReference type="PANTHER" id="PTHR13939">
    <property type="entry name" value="NICOTINAMIDE-NUCLEOTIDE AMIDOHYDROLASE PNCC"/>
    <property type="match status" value="1"/>
</dbReference>
<dbReference type="InterPro" id="IPR008136">
    <property type="entry name" value="CinA_C"/>
</dbReference>
<proteinExistence type="inferred from homology"/>
<dbReference type="SUPFAM" id="SSF53218">
    <property type="entry name" value="Molybdenum cofactor biosynthesis proteins"/>
    <property type="match status" value="1"/>
</dbReference>
<evidence type="ECO:0000313" key="4">
    <source>
        <dbReference type="Proteomes" id="UP000295215"/>
    </source>
</evidence>
<dbReference type="SMART" id="SM00852">
    <property type="entry name" value="MoCF_biosynth"/>
    <property type="match status" value="1"/>
</dbReference>
<dbReference type="Pfam" id="PF00994">
    <property type="entry name" value="MoCF_biosynth"/>
    <property type="match status" value="1"/>
</dbReference>
<dbReference type="InterPro" id="IPR036653">
    <property type="entry name" value="CinA-like_C"/>
</dbReference>
<dbReference type="Pfam" id="PF02464">
    <property type="entry name" value="CinA"/>
    <property type="match status" value="1"/>
</dbReference>
<dbReference type="NCBIfam" id="TIGR00199">
    <property type="entry name" value="PncC_domain"/>
    <property type="match status" value="1"/>
</dbReference>
<dbReference type="Pfam" id="PF18146">
    <property type="entry name" value="CinA_KH"/>
    <property type="match status" value="1"/>
</dbReference>
<dbReference type="RefSeq" id="WP_133713589.1">
    <property type="nucleotide sequence ID" value="NZ_SOAG01000033.1"/>
</dbReference>
<dbReference type="CDD" id="cd00885">
    <property type="entry name" value="cinA"/>
    <property type="match status" value="1"/>
</dbReference>
<dbReference type="Gene3D" id="3.40.980.10">
    <property type="entry name" value="MoaB/Mog-like domain"/>
    <property type="match status" value="1"/>
</dbReference>